<dbReference type="PANTHER" id="PTHR24096:SF267">
    <property type="entry name" value="MALONATE--COA LIGASE ACSF3, MITOCHONDRIAL"/>
    <property type="match status" value="1"/>
</dbReference>
<dbReference type="NCBIfam" id="NF004837">
    <property type="entry name" value="PRK06187.1"/>
    <property type="match status" value="1"/>
</dbReference>
<name>A0A841Q671_9BACI</name>
<feature type="domain" description="AMP-dependent synthetase/ligase" evidence="3">
    <location>
        <begin position="8"/>
        <end position="367"/>
    </location>
</feature>
<evidence type="ECO:0000313" key="5">
    <source>
        <dbReference type="EMBL" id="MBB6453875.1"/>
    </source>
</evidence>
<dbReference type="InterPro" id="IPR020845">
    <property type="entry name" value="AMP-binding_CS"/>
</dbReference>
<dbReference type="Gene3D" id="3.30.300.30">
    <property type="match status" value="1"/>
</dbReference>
<dbReference type="SUPFAM" id="SSF56801">
    <property type="entry name" value="Acetyl-CoA synthetase-like"/>
    <property type="match status" value="1"/>
</dbReference>
<evidence type="ECO:0000259" key="4">
    <source>
        <dbReference type="Pfam" id="PF13193"/>
    </source>
</evidence>
<dbReference type="Pfam" id="PF00501">
    <property type="entry name" value="AMP-binding"/>
    <property type="match status" value="1"/>
</dbReference>
<dbReference type="Pfam" id="PF13193">
    <property type="entry name" value="AMP-binding_C"/>
    <property type="match status" value="1"/>
</dbReference>
<sequence length="505" mass="56407">MNISELLSRNARKFKDKVGFVTPSERHTYGEVNEKVNCLANALYKEGIGDGDKVILFTPNTMEFIFSYFAIQRLGAVAVPINAKLATEEIRYIVEHSEAKAFIGHELLWGQVEPLVEEANLLWVSTGKNTDKWVNLNELIENGYNKEIQSFKKEDDICTMLYTSGTTGKPKGVLLSNRNVLAVATMMCIETGINDESTLLHMMPLSHSAPLNLFFVAGTYVGATHVLAPTFTPDLLLQLVSKEKVTHFFGAPVAYLLTAKHPEIDKFNLSSVKRWVYGGAPLSNPEVQFVQSKFKTNDLMCVYGLTEAGPNGTFLSPEDHEEKAGSIGKRAALNCEIRIVNEKDEDVAVGEIGEIILRGEGNMVQYYKDPEKTAETIRNGWLYTGDMGRVDDDGFFWVVDRKKDMILSGGVNIYPKEIEDALRTHPEIEDVAVIGVPHPEWGETVKAYVTASQPINDLETSCNSYLANKVAKFKIPRIYEQIEELPRNATGKILKHHLREEGIKS</sequence>
<comment type="caution">
    <text evidence="5">The sequence shown here is derived from an EMBL/GenBank/DDBJ whole genome shotgun (WGS) entry which is preliminary data.</text>
</comment>
<keyword evidence="2 5" id="KW-0436">Ligase</keyword>
<dbReference type="GO" id="GO:0016405">
    <property type="term" value="F:CoA-ligase activity"/>
    <property type="evidence" value="ECO:0007669"/>
    <property type="project" value="TreeGrafter"/>
</dbReference>
<evidence type="ECO:0000313" key="6">
    <source>
        <dbReference type="Proteomes" id="UP000581688"/>
    </source>
</evidence>
<evidence type="ECO:0000256" key="2">
    <source>
        <dbReference type="ARBA" id="ARBA00022598"/>
    </source>
</evidence>
<dbReference type="InterPro" id="IPR045851">
    <property type="entry name" value="AMP-bd_C_sf"/>
</dbReference>
<evidence type="ECO:0000256" key="1">
    <source>
        <dbReference type="ARBA" id="ARBA00006432"/>
    </source>
</evidence>
<dbReference type="InterPro" id="IPR042099">
    <property type="entry name" value="ANL_N_sf"/>
</dbReference>
<gene>
    <name evidence="5" type="ORF">HNQ94_002326</name>
</gene>
<comment type="similarity">
    <text evidence="1">Belongs to the ATP-dependent AMP-binding enzyme family.</text>
</comment>
<dbReference type="Gene3D" id="3.40.50.12780">
    <property type="entry name" value="N-terminal domain of ligase-like"/>
    <property type="match status" value="1"/>
</dbReference>
<reference evidence="5 6" key="1">
    <citation type="submission" date="2020-08" db="EMBL/GenBank/DDBJ databases">
        <title>Genomic Encyclopedia of Type Strains, Phase IV (KMG-IV): sequencing the most valuable type-strain genomes for metagenomic binning, comparative biology and taxonomic classification.</title>
        <authorList>
            <person name="Goeker M."/>
        </authorList>
    </citation>
    <scope>NUCLEOTIDE SEQUENCE [LARGE SCALE GENOMIC DNA]</scope>
    <source>
        <strain evidence="5 6">DSM 19612</strain>
    </source>
</reference>
<evidence type="ECO:0000259" key="3">
    <source>
        <dbReference type="Pfam" id="PF00501"/>
    </source>
</evidence>
<dbReference type="Proteomes" id="UP000581688">
    <property type="component" value="Unassembled WGS sequence"/>
</dbReference>
<keyword evidence="6" id="KW-1185">Reference proteome</keyword>
<dbReference type="RefSeq" id="WP_174496585.1">
    <property type="nucleotide sequence ID" value="NZ_CADDWK010000008.1"/>
</dbReference>
<dbReference type="FunFam" id="3.30.300.30:FF:000008">
    <property type="entry name" value="2,3-dihydroxybenzoate-AMP ligase"/>
    <property type="match status" value="1"/>
</dbReference>
<dbReference type="InterPro" id="IPR000873">
    <property type="entry name" value="AMP-dep_synth/lig_dom"/>
</dbReference>
<proteinExistence type="inferred from homology"/>
<dbReference type="PROSITE" id="PS00455">
    <property type="entry name" value="AMP_BINDING"/>
    <property type="match status" value="1"/>
</dbReference>
<dbReference type="PANTHER" id="PTHR24096">
    <property type="entry name" value="LONG-CHAIN-FATTY-ACID--COA LIGASE"/>
    <property type="match status" value="1"/>
</dbReference>
<protein>
    <submittedName>
        <fullName evidence="5">Acyl-CoA synthetase (AMP-forming)/AMP-acid ligase II</fullName>
    </submittedName>
</protein>
<feature type="domain" description="AMP-binding enzyme C-terminal" evidence="4">
    <location>
        <begin position="417"/>
        <end position="492"/>
    </location>
</feature>
<dbReference type="AlphaFoldDB" id="A0A841Q671"/>
<dbReference type="EMBL" id="JACHGH010000006">
    <property type="protein sequence ID" value="MBB6453875.1"/>
    <property type="molecule type" value="Genomic_DNA"/>
</dbReference>
<accession>A0A841Q671</accession>
<dbReference type="InterPro" id="IPR025110">
    <property type="entry name" value="AMP-bd_C"/>
</dbReference>
<organism evidence="5 6">
    <name type="scientific">Salirhabdus euzebyi</name>
    <dbReference type="NCBI Taxonomy" id="394506"/>
    <lineage>
        <taxon>Bacteria</taxon>
        <taxon>Bacillati</taxon>
        <taxon>Bacillota</taxon>
        <taxon>Bacilli</taxon>
        <taxon>Bacillales</taxon>
        <taxon>Bacillaceae</taxon>
        <taxon>Salirhabdus</taxon>
    </lineage>
</organism>